<dbReference type="AlphaFoldDB" id="A0AAE3VUR0"/>
<proteinExistence type="predicted"/>
<keyword evidence="3" id="KW-1185">Reference proteome</keyword>
<protein>
    <recommendedName>
        <fullName evidence="1">DUF6924 domain-containing protein</fullName>
    </recommendedName>
</protein>
<organism evidence="2 3">
    <name type="scientific">Catenuloplanes indicus</name>
    <dbReference type="NCBI Taxonomy" id="137267"/>
    <lineage>
        <taxon>Bacteria</taxon>
        <taxon>Bacillati</taxon>
        <taxon>Actinomycetota</taxon>
        <taxon>Actinomycetes</taxon>
        <taxon>Micromonosporales</taxon>
        <taxon>Micromonosporaceae</taxon>
        <taxon>Catenuloplanes</taxon>
    </lineage>
</organism>
<sequence>MTLPIPPDAQGLLIRTDFTDDAAWETFRKTLQRHLDDYRATMMFLDDRAHDGLTPGGLVRLAEGDEDLAIAFLVDGEALRDPEYPVIAVDLSDEPGRAFRVIADEVFSVQTNLDLATTDFADFARTAGRGGVYRGGA</sequence>
<reference evidence="2 3" key="1">
    <citation type="submission" date="2023-07" db="EMBL/GenBank/DDBJ databases">
        <title>Sequencing the genomes of 1000 actinobacteria strains.</title>
        <authorList>
            <person name="Klenk H.-P."/>
        </authorList>
    </citation>
    <scope>NUCLEOTIDE SEQUENCE [LARGE SCALE GENOMIC DNA]</scope>
    <source>
        <strain evidence="2 3">DSM 44709</strain>
    </source>
</reference>
<dbReference type="InterPro" id="IPR053832">
    <property type="entry name" value="DUF6924"/>
</dbReference>
<feature type="domain" description="DUF6924" evidence="1">
    <location>
        <begin position="12"/>
        <end position="135"/>
    </location>
</feature>
<name>A0AAE3VUR0_9ACTN</name>
<dbReference type="Pfam" id="PF21962">
    <property type="entry name" value="DUF6924"/>
    <property type="match status" value="1"/>
</dbReference>
<evidence type="ECO:0000259" key="1">
    <source>
        <dbReference type="Pfam" id="PF21962"/>
    </source>
</evidence>
<evidence type="ECO:0000313" key="3">
    <source>
        <dbReference type="Proteomes" id="UP001240236"/>
    </source>
</evidence>
<dbReference type="RefSeq" id="WP_307234418.1">
    <property type="nucleotide sequence ID" value="NZ_JAUSUZ010000001.1"/>
</dbReference>
<gene>
    <name evidence="2" type="ORF">J2S42_000306</name>
</gene>
<dbReference type="EMBL" id="JAUSUZ010000001">
    <property type="protein sequence ID" value="MDQ0363637.1"/>
    <property type="molecule type" value="Genomic_DNA"/>
</dbReference>
<accession>A0AAE3VUR0</accession>
<comment type="caution">
    <text evidence="2">The sequence shown here is derived from an EMBL/GenBank/DDBJ whole genome shotgun (WGS) entry which is preliminary data.</text>
</comment>
<dbReference type="Proteomes" id="UP001240236">
    <property type="component" value="Unassembled WGS sequence"/>
</dbReference>
<evidence type="ECO:0000313" key="2">
    <source>
        <dbReference type="EMBL" id="MDQ0363637.1"/>
    </source>
</evidence>